<feature type="signal peptide" evidence="1">
    <location>
        <begin position="1"/>
        <end position="21"/>
    </location>
</feature>
<evidence type="ECO:0000313" key="3">
    <source>
        <dbReference type="Proteomes" id="UP000483286"/>
    </source>
</evidence>
<comment type="caution">
    <text evidence="2">The sequence shown here is derived from an EMBL/GenBank/DDBJ whole genome shotgun (WGS) entry which is preliminary data.</text>
</comment>
<organism evidence="2 3">
    <name type="scientific">Deinococcus arboris</name>
    <dbReference type="NCBI Taxonomy" id="2682977"/>
    <lineage>
        <taxon>Bacteria</taxon>
        <taxon>Thermotogati</taxon>
        <taxon>Deinococcota</taxon>
        <taxon>Deinococci</taxon>
        <taxon>Deinococcales</taxon>
        <taxon>Deinococcaceae</taxon>
        <taxon>Deinococcus</taxon>
    </lineage>
</organism>
<protein>
    <submittedName>
        <fullName evidence="2">Uncharacterized protein</fullName>
    </submittedName>
</protein>
<dbReference type="RefSeq" id="WP_157458657.1">
    <property type="nucleotide sequence ID" value="NZ_WQLB01000007.1"/>
</dbReference>
<dbReference type="EMBL" id="WQLB01000007">
    <property type="protein sequence ID" value="MVN86613.1"/>
    <property type="molecule type" value="Genomic_DNA"/>
</dbReference>
<dbReference type="AlphaFoldDB" id="A0A7C9HR72"/>
<proteinExistence type="predicted"/>
<gene>
    <name evidence="2" type="ORF">GO986_07525</name>
</gene>
<evidence type="ECO:0000313" key="2">
    <source>
        <dbReference type="EMBL" id="MVN86613.1"/>
    </source>
</evidence>
<evidence type="ECO:0000256" key="1">
    <source>
        <dbReference type="SAM" id="SignalP"/>
    </source>
</evidence>
<accession>A0A7C9HR72</accession>
<feature type="chain" id="PRO_5028974294" evidence="1">
    <location>
        <begin position="22"/>
        <end position="140"/>
    </location>
</feature>
<keyword evidence="1" id="KW-0732">Signal</keyword>
<dbReference type="PROSITE" id="PS51257">
    <property type="entry name" value="PROKAR_LIPOPROTEIN"/>
    <property type="match status" value="1"/>
</dbReference>
<name>A0A7C9HR72_9DEIO</name>
<sequence>MKALWPVLLGFALTACGAQVAAPGVDQLLGAPTALNVGGQVLTVGTAPAASSQGFGVKVRLASARTPLPAVRLDGVFVVSGSALWKSPLSSAGDGQGSAWGRNVSAWQPGEPVQVVVRLKDERGRVLWLRGPQTRVGQAP</sequence>
<keyword evidence="3" id="KW-1185">Reference proteome</keyword>
<dbReference type="Proteomes" id="UP000483286">
    <property type="component" value="Unassembled WGS sequence"/>
</dbReference>
<reference evidence="2 3" key="1">
    <citation type="submission" date="2019-12" db="EMBL/GenBank/DDBJ databases">
        <title>Deinococcus sp. HMF7620 Genome sequencing and assembly.</title>
        <authorList>
            <person name="Kang H."/>
            <person name="Kim H."/>
            <person name="Joh K."/>
        </authorList>
    </citation>
    <scope>NUCLEOTIDE SEQUENCE [LARGE SCALE GENOMIC DNA]</scope>
    <source>
        <strain evidence="2 3">HMF7620</strain>
    </source>
</reference>